<feature type="zinc finger region" description="C3H1-type" evidence="5">
    <location>
        <begin position="36"/>
        <end position="64"/>
    </location>
</feature>
<evidence type="ECO:0000259" key="7">
    <source>
        <dbReference type="PROSITE" id="PS50103"/>
    </source>
</evidence>
<feature type="non-terminal residue" evidence="8">
    <location>
        <position position="1"/>
    </location>
</feature>
<name>I0YX51_COCSC</name>
<dbReference type="GO" id="GO:0003677">
    <property type="term" value="F:DNA binding"/>
    <property type="evidence" value="ECO:0007669"/>
    <property type="project" value="UniProtKB-KW"/>
</dbReference>
<keyword evidence="4" id="KW-0238">DNA-binding</keyword>
<dbReference type="InterPro" id="IPR045234">
    <property type="entry name" value="Unkempt-like"/>
</dbReference>
<evidence type="ECO:0000256" key="3">
    <source>
        <dbReference type="ARBA" id="ARBA00022833"/>
    </source>
</evidence>
<keyword evidence="9" id="KW-1185">Reference proteome</keyword>
<dbReference type="SMART" id="SM00356">
    <property type="entry name" value="ZnF_C3H1"/>
    <property type="match status" value="2"/>
</dbReference>
<dbReference type="Gene3D" id="3.30.1370.210">
    <property type="match status" value="1"/>
</dbReference>
<evidence type="ECO:0000256" key="4">
    <source>
        <dbReference type="ARBA" id="ARBA00023125"/>
    </source>
</evidence>
<keyword evidence="1 5" id="KW-0479">Metal-binding</keyword>
<keyword evidence="3 5" id="KW-0862">Zinc</keyword>
<feature type="compositionally biased region" description="Polar residues" evidence="6">
    <location>
        <begin position="117"/>
        <end position="127"/>
    </location>
</feature>
<evidence type="ECO:0000313" key="8">
    <source>
        <dbReference type="EMBL" id="EIE22970.1"/>
    </source>
</evidence>
<dbReference type="OrthoDB" id="749011at2759"/>
<protein>
    <recommendedName>
        <fullName evidence="7">C3H1-type domain-containing protein</fullName>
    </recommendedName>
</protein>
<dbReference type="Pfam" id="PF00642">
    <property type="entry name" value="zf-CCCH"/>
    <property type="match status" value="1"/>
</dbReference>
<feature type="region of interest" description="Disordered" evidence="6">
    <location>
        <begin position="101"/>
        <end position="127"/>
    </location>
</feature>
<dbReference type="KEGG" id="csl:COCSUDRAFT_15840"/>
<dbReference type="GeneID" id="17040958"/>
<feature type="domain" description="C3H1-type" evidence="7">
    <location>
        <begin position="36"/>
        <end position="64"/>
    </location>
</feature>
<organism evidence="8 9">
    <name type="scientific">Coccomyxa subellipsoidea (strain C-169)</name>
    <name type="common">Green microalga</name>
    <dbReference type="NCBI Taxonomy" id="574566"/>
    <lineage>
        <taxon>Eukaryota</taxon>
        <taxon>Viridiplantae</taxon>
        <taxon>Chlorophyta</taxon>
        <taxon>core chlorophytes</taxon>
        <taxon>Trebouxiophyceae</taxon>
        <taxon>Trebouxiophyceae incertae sedis</taxon>
        <taxon>Coccomyxaceae</taxon>
        <taxon>Coccomyxa</taxon>
        <taxon>Coccomyxa subellipsoidea</taxon>
    </lineage>
</organism>
<dbReference type="GO" id="GO:0008270">
    <property type="term" value="F:zinc ion binding"/>
    <property type="evidence" value="ECO:0007669"/>
    <property type="project" value="UniProtKB-KW"/>
</dbReference>
<evidence type="ECO:0000313" key="9">
    <source>
        <dbReference type="Proteomes" id="UP000007264"/>
    </source>
</evidence>
<dbReference type="SUPFAM" id="SSF90229">
    <property type="entry name" value="CCCH zinc finger"/>
    <property type="match status" value="1"/>
</dbReference>
<dbReference type="RefSeq" id="XP_005647514.1">
    <property type="nucleotide sequence ID" value="XM_005647457.1"/>
</dbReference>
<evidence type="ECO:0000256" key="2">
    <source>
        <dbReference type="ARBA" id="ARBA00022771"/>
    </source>
</evidence>
<proteinExistence type="predicted"/>
<gene>
    <name evidence="8" type="ORF">COCSUDRAFT_15840</name>
</gene>
<keyword evidence="2 5" id="KW-0863">Zinc-finger</keyword>
<dbReference type="PROSITE" id="PS50103">
    <property type="entry name" value="ZF_C3H1"/>
    <property type="match status" value="1"/>
</dbReference>
<comment type="caution">
    <text evidence="8">The sequence shown here is derived from an EMBL/GenBank/DDBJ whole genome shotgun (WGS) entry which is preliminary data.</text>
</comment>
<accession>I0YX51</accession>
<dbReference type="Proteomes" id="UP000007264">
    <property type="component" value="Unassembled WGS sequence"/>
</dbReference>
<evidence type="ECO:0000256" key="6">
    <source>
        <dbReference type="SAM" id="MobiDB-lite"/>
    </source>
</evidence>
<dbReference type="AlphaFoldDB" id="I0YX51"/>
<dbReference type="InterPro" id="IPR057444">
    <property type="entry name" value="Znf-CCCH_AtC3H23-like"/>
</dbReference>
<dbReference type="InterPro" id="IPR000571">
    <property type="entry name" value="Znf_CCCH"/>
</dbReference>
<dbReference type="PANTHER" id="PTHR14493">
    <property type="entry name" value="UNKEMPT FAMILY MEMBER"/>
    <property type="match status" value="1"/>
</dbReference>
<dbReference type="EMBL" id="AGSI01000008">
    <property type="protein sequence ID" value="EIE22970.1"/>
    <property type="molecule type" value="Genomic_DNA"/>
</dbReference>
<dbReference type="eggNOG" id="KOG1595">
    <property type="taxonomic scope" value="Eukaryota"/>
</dbReference>
<dbReference type="Pfam" id="PF25512">
    <property type="entry name" value="zf-CCCH_AtC3H23"/>
    <property type="match status" value="1"/>
</dbReference>
<dbReference type="PANTHER" id="PTHR14493:SF50">
    <property type="entry name" value="RING FINGER PROTEIN UNKEMPT"/>
    <property type="match status" value="1"/>
</dbReference>
<evidence type="ECO:0000256" key="5">
    <source>
        <dbReference type="PROSITE-ProRule" id="PRU00723"/>
    </source>
</evidence>
<reference evidence="8 9" key="1">
    <citation type="journal article" date="2012" name="Genome Biol.">
        <title>The genome of the polar eukaryotic microalga coccomyxa subellipsoidea reveals traits of cold adaptation.</title>
        <authorList>
            <person name="Blanc G."/>
            <person name="Agarkova I."/>
            <person name="Grimwood J."/>
            <person name="Kuo A."/>
            <person name="Brueggeman A."/>
            <person name="Dunigan D."/>
            <person name="Gurnon J."/>
            <person name="Ladunga I."/>
            <person name="Lindquist E."/>
            <person name="Lucas S."/>
            <person name="Pangilinan J."/>
            <person name="Proschold T."/>
            <person name="Salamov A."/>
            <person name="Schmutz J."/>
            <person name="Weeks D."/>
            <person name="Yamada T."/>
            <person name="Claverie J.M."/>
            <person name="Grigoriev I."/>
            <person name="Van Etten J."/>
            <person name="Lomsadze A."/>
            <person name="Borodovsky M."/>
        </authorList>
    </citation>
    <scope>NUCLEOTIDE SEQUENCE [LARGE SCALE GENOMIC DNA]</scope>
    <source>
        <strain evidence="8 9">C-169</strain>
    </source>
</reference>
<sequence length="127" mass="14592">QLQVLPCCKRFVHDWSDCPFSHPGEKARRRDPKVHQYTGIACPDMKKTGSCPRGDRCPYAHNVFEYWLHPTRYRSQLCNDGPKCRRRVCFFAHTIDQLRVPSSKPISSSDAPDLQVPATNPPNTRVI</sequence>
<evidence type="ECO:0000256" key="1">
    <source>
        <dbReference type="ARBA" id="ARBA00022723"/>
    </source>
</evidence>
<dbReference type="InterPro" id="IPR036855">
    <property type="entry name" value="Znf_CCCH_sf"/>
</dbReference>